<sequence>MRKLNRQRSARLRQAALDGVAAYLADDDAELYNVTDAATKEDAAAAAFNLTALAADAVTALAAATGRDPGEVLRTLREHGTEAAAAVQVGYPHDLDEYDWTMTEAKGWIEVTVRWAGGDKVVTFYDPTRLAQEIQSALAGPGYFAERTLVVVPTVSKEAIEAVVARMAGHGFAEIR</sequence>
<accession>A0A3D9ZZY8</accession>
<organism evidence="1 2">
    <name type="scientific">Asanoa ferruginea</name>
    <dbReference type="NCBI Taxonomy" id="53367"/>
    <lineage>
        <taxon>Bacteria</taxon>
        <taxon>Bacillati</taxon>
        <taxon>Actinomycetota</taxon>
        <taxon>Actinomycetes</taxon>
        <taxon>Micromonosporales</taxon>
        <taxon>Micromonosporaceae</taxon>
        <taxon>Asanoa</taxon>
    </lineage>
</organism>
<proteinExistence type="predicted"/>
<name>A0A3D9ZZY8_9ACTN</name>
<protein>
    <submittedName>
        <fullName evidence="1">Uncharacterized protein</fullName>
    </submittedName>
</protein>
<evidence type="ECO:0000313" key="2">
    <source>
        <dbReference type="Proteomes" id="UP000256913"/>
    </source>
</evidence>
<keyword evidence="2" id="KW-1185">Reference proteome</keyword>
<reference evidence="1 2" key="1">
    <citation type="submission" date="2018-08" db="EMBL/GenBank/DDBJ databases">
        <title>Sequencing the genomes of 1000 actinobacteria strains.</title>
        <authorList>
            <person name="Klenk H.-P."/>
        </authorList>
    </citation>
    <scope>NUCLEOTIDE SEQUENCE [LARGE SCALE GENOMIC DNA]</scope>
    <source>
        <strain evidence="1 2">DSM 44099</strain>
    </source>
</reference>
<gene>
    <name evidence="1" type="ORF">DFJ67_5476</name>
</gene>
<dbReference type="Proteomes" id="UP000256913">
    <property type="component" value="Unassembled WGS sequence"/>
</dbReference>
<comment type="caution">
    <text evidence="1">The sequence shown here is derived from an EMBL/GenBank/DDBJ whole genome shotgun (WGS) entry which is preliminary data.</text>
</comment>
<dbReference type="RefSeq" id="WP_203783693.1">
    <property type="nucleotide sequence ID" value="NZ_BONB01000023.1"/>
</dbReference>
<evidence type="ECO:0000313" key="1">
    <source>
        <dbReference type="EMBL" id="REF99440.1"/>
    </source>
</evidence>
<dbReference type="AlphaFoldDB" id="A0A3D9ZZY8"/>
<dbReference type="EMBL" id="QUMQ01000001">
    <property type="protein sequence ID" value="REF99440.1"/>
    <property type="molecule type" value="Genomic_DNA"/>
</dbReference>